<dbReference type="RefSeq" id="WP_172729808.1">
    <property type="nucleotide sequence ID" value="NZ_CCRK01000002.1"/>
</dbReference>
<dbReference type="AlphaFoldDB" id="A0A0T7GDS5"/>
<dbReference type="PROSITE" id="PS51257">
    <property type="entry name" value="PROKAR_LIPOPROTEIN"/>
    <property type="match status" value="1"/>
</dbReference>
<proteinExistence type="predicted"/>
<reference evidence="2 3" key="1">
    <citation type="submission" date="2014-08" db="EMBL/GenBank/DDBJ databases">
        <authorList>
            <person name="Chen Y.-H."/>
        </authorList>
    </citation>
    <scope>NUCLEOTIDE SEQUENCE [LARGE SCALE GENOMIC DNA]</scope>
</reference>
<accession>A0A0T7GDS5</accession>
<dbReference type="Proteomes" id="UP000039660">
    <property type="component" value="Unassembled WGS sequence"/>
</dbReference>
<evidence type="ECO:0000313" key="3">
    <source>
        <dbReference type="Proteomes" id="UP000039660"/>
    </source>
</evidence>
<dbReference type="EMBL" id="CCRK01000002">
    <property type="protein sequence ID" value="CDZ45459.1"/>
    <property type="molecule type" value="Genomic_DNA"/>
</dbReference>
<evidence type="ECO:0000313" key="2">
    <source>
        <dbReference type="EMBL" id="CDZ45459.1"/>
    </source>
</evidence>
<name>A0A0T7GDS5_NEOGA</name>
<evidence type="ECO:0000256" key="1">
    <source>
        <dbReference type="SAM" id="SignalP"/>
    </source>
</evidence>
<feature type="chain" id="PRO_5006683111" description="Lipoprotein" evidence="1">
    <location>
        <begin position="32"/>
        <end position="129"/>
    </location>
</feature>
<feature type="signal peptide" evidence="1">
    <location>
        <begin position="1"/>
        <end position="31"/>
    </location>
</feature>
<protein>
    <recommendedName>
        <fullName evidence="4">Lipoprotein</fullName>
    </recommendedName>
</protein>
<keyword evidence="1" id="KW-0732">Signal</keyword>
<sequence length="129" mass="13371">MRAMTMTSAGRITTLYGLAALLASCSAEPSASDISEALNGSIKAEQNQLKGLTAGLTAGLPSGATPLGKMMSIEVTNLEKIGCMESGEQAYVCDVRYIVKGGLFGDNGRSMAVPVRMVHASDGWVVSAR</sequence>
<organism evidence="2 3">
    <name type="scientific">Neorhizobium galegae bv. officinalis</name>
    <dbReference type="NCBI Taxonomy" id="323656"/>
    <lineage>
        <taxon>Bacteria</taxon>
        <taxon>Pseudomonadati</taxon>
        <taxon>Pseudomonadota</taxon>
        <taxon>Alphaproteobacteria</taxon>
        <taxon>Hyphomicrobiales</taxon>
        <taxon>Rhizobiaceae</taxon>
        <taxon>Rhizobium/Agrobacterium group</taxon>
        <taxon>Neorhizobium</taxon>
    </lineage>
</organism>
<evidence type="ECO:0008006" key="4">
    <source>
        <dbReference type="Google" id="ProtNLM"/>
    </source>
</evidence>
<gene>
    <name evidence="2" type="ORF">NGAL_HAMBI1189_08730</name>
</gene>